<dbReference type="PANTHER" id="PTHR30290">
    <property type="entry name" value="PERIPLASMIC BINDING COMPONENT OF ABC TRANSPORTER"/>
    <property type="match status" value="1"/>
</dbReference>
<dbReference type="SUPFAM" id="SSF53850">
    <property type="entry name" value="Periplasmic binding protein-like II"/>
    <property type="match status" value="1"/>
</dbReference>
<evidence type="ECO:0000256" key="2">
    <source>
        <dbReference type="SAM" id="SignalP"/>
    </source>
</evidence>
<proteinExistence type="predicted"/>
<keyword evidence="2" id="KW-0732">Signal</keyword>
<feature type="region of interest" description="Disordered" evidence="1">
    <location>
        <begin position="26"/>
        <end position="84"/>
    </location>
</feature>
<dbReference type="Gene3D" id="3.10.105.10">
    <property type="entry name" value="Dipeptide-binding Protein, Domain 3"/>
    <property type="match status" value="1"/>
</dbReference>
<dbReference type="EMBL" id="CP048209">
    <property type="protein sequence ID" value="QHT59625.1"/>
    <property type="molecule type" value="Genomic_DNA"/>
</dbReference>
<dbReference type="InterPro" id="IPR030678">
    <property type="entry name" value="Peptide/Ni-bd"/>
</dbReference>
<keyword evidence="5" id="KW-1185">Reference proteome</keyword>
<dbReference type="Gene3D" id="3.40.190.10">
    <property type="entry name" value="Periplasmic binding protein-like II"/>
    <property type="match status" value="1"/>
</dbReference>
<organism evidence="4 5">
    <name type="scientific">Paenibacillus lycopersici</name>
    <dbReference type="NCBI Taxonomy" id="2704462"/>
    <lineage>
        <taxon>Bacteria</taxon>
        <taxon>Bacillati</taxon>
        <taxon>Bacillota</taxon>
        <taxon>Bacilli</taxon>
        <taxon>Bacillales</taxon>
        <taxon>Paenibacillaceae</taxon>
        <taxon>Paenibacillus</taxon>
    </lineage>
</organism>
<dbReference type="InterPro" id="IPR000914">
    <property type="entry name" value="SBP_5_dom"/>
</dbReference>
<protein>
    <submittedName>
        <fullName evidence="4">ABC transporter substrate-binding protein</fullName>
    </submittedName>
</protein>
<dbReference type="PIRSF" id="PIRSF002741">
    <property type="entry name" value="MppA"/>
    <property type="match status" value="1"/>
</dbReference>
<dbReference type="AlphaFoldDB" id="A0A6C0G474"/>
<feature type="domain" description="Solute-binding protein family 5" evidence="3">
    <location>
        <begin position="167"/>
        <end position="565"/>
    </location>
</feature>
<dbReference type="PROSITE" id="PS51257">
    <property type="entry name" value="PROKAR_LIPOPROTEIN"/>
    <property type="match status" value="1"/>
</dbReference>
<dbReference type="KEGG" id="plyc:GXP70_06445"/>
<evidence type="ECO:0000313" key="5">
    <source>
        <dbReference type="Proteomes" id="UP000476064"/>
    </source>
</evidence>
<feature type="chain" id="PRO_5038524571" evidence="2">
    <location>
        <begin position="21"/>
        <end position="677"/>
    </location>
</feature>
<dbReference type="GO" id="GO:1904680">
    <property type="term" value="F:peptide transmembrane transporter activity"/>
    <property type="evidence" value="ECO:0007669"/>
    <property type="project" value="TreeGrafter"/>
</dbReference>
<evidence type="ECO:0000313" key="4">
    <source>
        <dbReference type="EMBL" id="QHT59625.1"/>
    </source>
</evidence>
<dbReference type="InterPro" id="IPR039424">
    <property type="entry name" value="SBP_5"/>
</dbReference>
<name>A0A6C0G474_9BACL</name>
<accession>A0A6C0G474</accession>
<sequence length="677" mass="75810">MKVKRRFLAAVLVTALIVTAALTGCDSGSNSDSKSTAANTANTTNSTSSNTADSSNSPSSNDANKPANDASNNASTDTAATATDGTIGEFHQSPYFDGKNLPDVKDRVPADYKITNEMNEDQLKYEVGTFGGTLRTVTSVANWDADVFVMDNEPLLNTPSILGEKLTGNVLKDYLLSDDEKSISFQMRQGLKWSDGEPVTTEDVRFTVEDVLMNKELTPIFPLYLRSGGVAEGAPMKLEVIDDYNFKLVFDRPYGGLLIRLAIQGWRGYTELLKPAHYLKQFHTKYTPLAQLEPAIKDAGFKKGEWVNLFNYKDITNWKLNHAEAVGFPSLYPWIITKATKSVTTYERNPYYFKVDPAGNQLPYIDKIESTLVNDIEMVSLKTIAGEVDFSRESAALVKMPLYKENEKKGYKALLNNMHVTPTDIFLNLTYDNPNWQKVVQDVRFRQALNLAINRQELIDTIYYGFAQPGNIEDPTFDLDQANKLLDDMGLKKDANGKRLGPDGKVFTIPFEVGAQAPDIVPYTQLIAEMWRALGLNVTMKTIDQTLWGQRQAANDLQATVIWTHTPLWYMGDWGQGQWAPVWDLWHSSSGKNGKEPPEDVKKLYAKIDEAMAAKPDDAKRLIEEVKQMMKDNLYYFIPLSEVKQPLIVNDKLHNIPADSSFAIATDFSGEQFFFGK</sequence>
<dbReference type="GO" id="GO:0042597">
    <property type="term" value="C:periplasmic space"/>
    <property type="evidence" value="ECO:0007669"/>
    <property type="project" value="UniProtKB-ARBA"/>
</dbReference>
<reference evidence="4 5" key="1">
    <citation type="submission" date="2020-01" db="EMBL/GenBank/DDBJ databases">
        <title>Paenibacillus sp. nov., isolated from tomato rhizosphere.</title>
        <authorList>
            <person name="Weon H.-Y."/>
            <person name="Lee S.A."/>
        </authorList>
    </citation>
    <scope>NUCLEOTIDE SEQUENCE [LARGE SCALE GENOMIC DNA]</scope>
    <source>
        <strain evidence="4 5">12200R-189</strain>
    </source>
</reference>
<dbReference type="Proteomes" id="UP000476064">
    <property type="component" value="Chromosome"/>
</dbReference>
<feature type="signal peptide" evidence="2">
    <location>
        <begin position="1"/>
        <end position="20"/>
    </location>
</feature>
<dbReference type="Pfam" id="PF00496">
    <property type="entry name" value="SBP_bac_5"/>
    <property type="match status" value="1"/>
</dbReference>
<dbReference type="CDD" id="cd08500">
    <property type="entry name" value="PBP2_NikA_DppA_OppA_like_4"/>
    <property type="match status" value="1"/>
</dbReference>
<dbReference type="GO" id="GO:0043190">
    <property type="term" value="C:ATP-binding cassette (ABC) transporter complex"/>
    <property type="evidence" value="ECO:0007669"/>
    <property type="project" value="InterPro"/>
</dbReference>
<dbReference type="PANTHER" id="PTHR30290:SF62">
    <property type="entry name" value="OLIGOPEPTIDE ABC TRANSPORTER, PERIPLASMIC OLIGOPEPTIDE-BINDING PROTEIN"/>
    <property type="match status" value="1"/>
</dbReference>
<gene>
    <name evidence="4" type="ORF">GXP70_06445</name>
</gene>
<evidence type="ECO:0000256" key="1">
    <source>
        <dbReference type="SAM" id="MobiDB-lite"/>
    </source>
</evidence>
<dbReference type="GO" id="GO:0015833">
    <property type="term" value="P:peptide transport"/>
    <property type="evidence" value="ECO:0007669"/>
    <property type="project" value="TreeGrafter"/>
</dbReference>
<evidence type="ECO:0000259" key="3">
    <source>
        <dbReference type="Pfam" id="PF00496"/>
    </source>
</evidence>